<protein>
    <submittedName>
        <fullName evidence="1">Uncharacterized protein</fullName>
    </submittedName>
</protein>
<reference evidence="2" key="1">
    <citation type="submission" date="2018-02" db="EMBL/GenBank/DDBJ databases">
        <authorList>
            <person name="Moore K."/>
            <person name="Momper L."/>
        </authorList>
    </citation>
    <scope>NUCLEOTIDE SEQUENCE [LARGE SCALE GENOMIC DNA]</scope>
    <source>
        <strain evidence="2">ULC18</strain>
    </source>
</reference>
<accession>A0A2T1EJ83</accession>
<evidence type="ECO:0000313" key="2">
    <source>
        <dbReference type="Proteomes" id="UP000239576"/>
    </source>
</evidence>
<keyword evidence="2" id="KW-1185">Reference proteome</keyword>
<dbReference type="AlphaFoldDB" id="A0A2T1EJ83"/>
<sequence>MENRSDDVNLSLNELNRSLAQIEKRLEIQIKPIAQWFMHVDRLCDEVDAGVSAILDPEKERISKILYRQLSRLPNQLLTTEKQHCRDLQATIEQCQTLALEAQKEAYTLKLQLQKDAPTIGSKLF</sequence>
<dbReference type="EMBL" id="PVWK01000025">
    <property type="protein sequence ID" value="PSB32806.1"/>
    <property type="molecule type" value="Genomic_DNA"/>
</dbReference>
<dbReference type="Proteomes" id="UP000239576">
    <property type="component" value="Unassembled WGS sequence"/>
</dbReference>
<dbReference type="RefSeq" id="WP_106255221.1">
    <property type="nucleotide sequence ID" value="NZ_CAWNSW010000074.1"/>
</dbReference>
<organism evidence="1 2">
    <name type="scientific">Stenomitos frigidus ULC18</name>
    <dbReference type="NCBI Taxonomy" id="2107698"/>
    <lineage>
        <taxon>Bacteria</taxon>
        <taxon>Bacillati</taxon>
        <taxon>Cyanobacteriota</taxon>
        <taxon>Cyanophyceae</taxon>
        <taxon>Leptolyngbyales</taxon>
        <taxon>Leptolyngbyaceae</taxon>
        <taxon>Stenomitos</taxon>
    </lineage>
</organism>
<evidence type="ECO:0000313" key="1">
    <source>
        <dbReference type="EMBL" id="PSB32806.1"/>
    </source>
</evidence>
<reference evidence="1 2" key="2">
    <citation type="submission" date="2018-03" db="EMBL/GenBank/DDBJ databases">
        <title>The ancient ancestry and fast evolution of plastids.</title>
        <authorList>
            <person name="Moore K.R."/>
            <person name="Magnabosco C."/>
            <person name="Momper L."/>
            <person name="Gold D.A."/>
            <person name="Bosak T."/>
            <person name="Fournier G.P."/>
        </authorList>
    </citation>
    <scope>NUCLEOTIDE SEQUENCE [LARGE SCALE GENOMIC DNA]</scope>
    <source>
        <strain evidence="1 2">ULC18</strain>
    </source>
</reference>
<name>A0A2T1EJ83_9CYAN</name>
<gene>
    <name evidence="1" type="ORF">C7B82_05025</name>
</gene>
<comment type="caution">
    <text evidence="1">The sequence shown here is derived from an EMBL/GenBank/DDBJ whole genome shotgun (WGS) entry which is preliminary data.</text>
</comment>
<proteinExistence type="predicted"/>